<reference evidence="2" key="2">
    <citation type="submission" date="2021-09" db="EMBL/GenBank/DDBJ databases">
        <authorList>
            <person name="Gilroy R."/>
        </authorList>
    </citation>
    <scope>NUCLEOTIDE SEQUENCE</scope>
    <source>
        <strain evidence="2">ChiGjej1B1-18357</strain>
    </source>
</reference>
<proteinExistence type="predicted"/>
<sequence>MALKSSTKDKIRKLLAQSADRSVGTAEAELFRAKAFELMAREGLAEADIGEEDTGSEVGMFRVDMRMTYGHEYGAAFGRVAAALHCSYTYGKFDRNAVIFGRRKHLDRLEFLWPLLVQICTTHMLAMRGYDSASTRRKRMSFLYAFMMSVAKRLEETEYSVAAERERERATGDRTSTELAFTSDRDAADVARDQWLIDNGYILAGRRRSRARLDHGASAAGMRAGSVVDIGNSRLDGGPRQLSV</sequence>
<comment type="caution">
    <text evidence="2">The sequence shown here is derived from an EMBL/GenBank/DDBJ whole genome shotgun (WGS) entry which is preliminary data.</text>
</comment>
<dbReference type="EMBL" id="DYXM01000241">
    <property type="protein sequence ID" value="HJE91841.1"/>
    <property type="molecule type" value="Genomic_DNA"/>
</dbReference>
<dbReference type="InterPro" id="IPR024498">
    <property type="entry name" value="DUF2786"/>
</dbReference>
<dbReference type="Proteomes" id="UP000776650">
    <property type="component" value="Unassembled WGS sequence"/>
</dbReference>
<gene>
    <name evidence="2" type="ORF">K8V11_12620</name>
</gene>
<name>A0A921F546_9ACTN</name>
<evidence type="ECO:0000259" key="1">
    <source>
        <dbReference type="Pfam" id="PF10979"/>
    </source>
</evidence>
<protein>
    <submittedName>
        <fullName evidence="2">DUF2786 domain-containing protein</fullName>
    </submittedName>
</protein>
<reference evidence="2" key="1">
    <citation type="journal article" date="2021" name="PeerJ">
        <title>Extensive microbial diversity within the chicken gut microbiome revealed by metagenomics and culture.</title>
        <authorList>
            <person name="Gilroy R."/>
            <person name="Ravi A."/>
            <person name="Getino M."/>
            <person name="Pursley I."/>
            <person name="Horton D.L."/>
            <person name="Alikhan N.F."/>
            <person name="Baker D."/>
            <person name="Gharbi K."/>
            <person name="Hall N."/>
            <person name="Watson M."/>
            <person name="Adriaenssens E.M."/>
            <person name="Foster-Nyarko E."/>
            <person name="Jarju S."/>
            <person name="Secka A."/>
            <person name="Antonio M."/>
            <person name="Oren A."/>
            <person name="Chaudhuri R.R."/>
            <person name="La Ragione R."/>
            <person name="Hildebrand F."/>
            <person name="Pallen M.J."/>
        </authorList>
    </citation>
    <scope>NUCLEOTIDE SEQUENCE</scope>
    <source>
        <strain evidence="2">ChiGjej1B1-18357</strain>
    </source>
</reference>
<evidence type="ECO:0000313" key="3">
    <source>
        <dbReference type="Proteomes" id="UP000776650"/>
    </source>
</evidence>
<evidence type="ECO:0000313" key="2">
    <source>
        <dbReference type="EMBL" id="HJE91841.1"/>
    </source>
</evidence>
<dbReference type="Pfam" id="PF10979">
    <property type="entry name" value="DUF2786"/>
    <property type="match status" value="1"/>
</dbReference>
<organism evidence="2 3">
    <name type="scientific">Dietzia timorensis</name>
    <dbReference type="NCBI Taxonomy" id="499555"/>
    <lineage>
        <taxon>Bacteria</taxon>
        <taxon>Bacillati</taxon>
        <taxon>Actinomycetota</taxon>
        <taxon>Actinomycetes</taxon>
        <taxon>Mycobacteriales</taxon>
        <taxon>Dietziaceae</taxon>
        <taxon>Dietzia</taxon>
    </lineage>
</organism>
<feature type="domain" description="DUF2786" evidence="1">
    <location>
        <begin position="8"/>
        <end position="44"/>
    </location>
</feature>
<dbReference type="RefSeq" id="WP_303914869.1">
    <property type="nucleotide sequence ID" value="NZ_DYXM01000241.1"/>
</dbReference>
<dbReference type="AlphaFoldDB" id="A0A921F546"/>
<accession>A0A921F546</accession>